<accession>J9C3T3</accession>
<dbReference type="Gene3D" id="3.30.70.1430">
    <property type="entry name" value="Multidrug efflux transporter AcrB pore domain"/>
    <property type="match status" value="1"/>
</dbReference>
<dbReference type="Gene3D" id="3.30.2090.10">
    <property type="entry name" value="Multidrug efflux transporter AcrB TolC docking domain, DN and DC subdomains"/>
    <property type="match status" value="1"/>
</dbReference>
<reference evidence="1" key="1">
    <citation type="journal article" date="2012" name="PLoS ONE">
        <title>Gene sets for utilization of primary and secondary nutrition supplies in the distal gut of endangered iberian lynx.</title>
        <authorList>
            <person name="Alcaide M."/>
            <person name="Messina E."/>
            <person name="Richter M."/>
            <person name="Bargiela R."/>
            <person name="Peplies J."/>
            <person name="Huws S.A."/>
            <person name="Newbold C.J."/>
            <person name="Golyshin P.N."/>
            <person name="Simon M.A."/>
            <person name="Lopez G."/>
            <person name="Yakimov M.M."/>
            <person name="Ferrer M."/>
        </authorList>
    </citation>
    <scope>NUCLEOTIDE SEQUENCE</scope>
</reference>
<dbReference type="SUPFAM" id="SSF82693">
    <property type="entry name" value="Multidrug efflux transporter AcrB pore domain, PN1, PN2, PC1 and PC2 subdomains"/>
    <property type="match status" value="2"/>
</dbReference>
<dbReference type="Pfam" id="PF00873">
    <property type="entry name" value="ACR_tran"/>
    <property type="match status" value="1"/>
</dbReference>
<dbReference type="PANTHER" id="PTHR32063:SF12">
    <property type="entry name" value="CATION EFFLUX SYSTEM PROTEIN"/>
    <property type="match status" value="1"/>
</dbReference>
<organism evidence="1">
    <name type="scientific">gut metagenome</name>
    <dbReference type="NCBI Taxonomy" id="749906"/>
    <lineage>
        <taxon>unclassified sequences</taxon>
        <taxon>metagenomes</taxon>
        <taxon>organismal metagenomes</taxon>
    </lineage>
</organism>
<dbReference type="Gene3D" id="3.30.70.1320">
    <property type="entry name" value="Multidrug efflux transporter AcrB pore domain like"/>
    <property type="match status" value="1"/>
</dbReference>
<feature type="non-terminal residue" evidence="1">
    <location>
        <position position="195"/>
    </location>
</feature>
<proteinExistence type="predicted"/>
<gene>
    <name evidence="1" type="ORF">EVA_17418</name>
</gene>
<dbReference type="GO" id="GO:0042910">
    <property type="term" value="F:xenobiotic transmembrane transporter activity"/>
    <property type="evidence" value="ECO:0007669"/>
    <property type="project" value="TreeGrafter"/>
</dbReference>
<dbReference type="InterPro" id="IPR001036">
    <property type="entry name" value="Acrflvin-R"/>
</dbReference>
<protein>
    <submittedName>
        <fullName evidence="1">Acriflavin resistance protein</fullName>
    </submittedName>
</protein>
<name>J9C3T3_9ZZZZ</name>
<dbReference type="InterPro" id="IPR027463">
    <property type="entry name" value="AcrB_DN_DC_subdom"/>
</dbReference>
<dbReference type="EMBL" id="AMCI01006352">
    <property type="protein sequence ID" value="EJW94475.1"/>
    <property type="molecule type" value="Genomic_DNA"/>
</dbReference>
<sequence>MNKFIDFIIAFSLRRRALILCLTLATVLVGLWCFRNTPVDAFPDVTNTHVTVITQWPGRSAEEIEKFVTIPIEIAMNSVQQKTDIRSTTLFGLSVVKVLFGDHVDDELARQQVYNLLNDADLPEGVTPEVQPLQGPTGEVFRYTLHSPNRSVRELKTLQDWVIERQLRSVPGVADIVSFGGEVKTFEVSVHPERL</sequence>
<dbReference type="Gene3D" id="1.20.1640.10">
    <property type="entry name" value="Multidrug efflux transporter AcrB transmembrane domain"/>
    <property type="match status" value="1"/>
</dbReference>
<dbReference type="PANTHER" id="PTHR32063">
    <property type="match status" value="1"/>
</dbReference>
<dbReference type="GO" id="GO:0005886">
    <property type="term" value="C:plasma membrane"/>
    <property type="evidence" value="ECO:0007669"/>
    <property type="project" value="TreeGrafter"/>
</dbReference>
<comment type="caution">
    <text evidence="1">The sequence shown here is derived from an EMBL/GenBank/DDBJ whole genome shotgun (WGS) entry which is preliminary data.</text>
</comment>
<dbReference type="AlphaFoldDB" id="J9C3T3"/>
<evidence type="ECO:0000313" key="1">
    <source>
        <dbReference type="EMBL" id="EJW94475.1"/>
    </source>
</evidence>